<dbReference type="AlphaFoldDB" id="A0A5C1ARX7"/>
<dbReference type="RefSeq" id="WP_149114008.1">
    <property type="nucleotide sequence ID" value="NZ_CP042425.1"/>
</dbReference>
<accession>A0A5C1ARX7</accession>
<protein>
    <submittedName>
        <fullName evidence="2">Uncharacterized protein</fullName>
    </submittedName>
</protein>
<organism evidence="2 3">
    <name type="scientific">Limnoglobus roseus</name>
    <dbReference type="NCBI Taxonomy" id="2598579"/>
    <lineage>
        <taxon>Bacteria</taxon>
        <taxon>Pseudomonadati</taxon>
        <taxon>Planctomycetota</taxon>
        <taxon>Planctomycetia</taxon>
        <taxon>Gemmatales</taxon>
        <taxon>Gemmataceae</taxon>
        <taxon>Limnoglobus</taxon>
    </lineage>
</organism>
<evidence type="ECO:0000256" key="1">
    <source>
        <dbReference type="SAM" id="MobiDB-lite"/>
    </source>
</evidence>
<gene>
    <name evidence="2" type="ORF">PX52LOC_06715</name>
</gene>
<sequence length="69" mass="7581">MRVWIITATIALTGFAGCGPKGPEPTTPEIIAAQKKAEQEVQSAESAMQKKQPKTVQRSAEDEERARQR</sequence>
<proteinExistence type="predicted"/>
<name>A0A5C1ARX7_9BACT</name>
<feature type="region of interest" description="Disordered" evidence="1">
    <location>
        <begin position="35"/>
        <end position="69"/>
    </location>
</feature>
<dbReference type="PROSITE" id="PS51257">
    <property type="entry name" value="PROKAR_LIPOPROTEIN"/>
    <property type="match status" value="1"/>
</dbReference>
<dbReference type="Proteomes" id="UP000324974">
    <property type="component" value="Chromosome"/>
</dbReference>
<dbReference type="KEGG" id="lrs:PX52LOC_06715"/>
<reference evidence="3" key="1">
    <citation type="submission" date="2019-08" db="EMBL/GenBank/DDBJ databases">
        <title>Limnoglobus roseus gen. nov., sp. nov., a novel freshwater planctomycete with a giant genome from the family Gemmataceae.</title>
        <authorList>
            <person name="Kulichevskaya I.S."/>
            <person name="Naumoff D.G."/>
            <person name="Miroshnikov K."/>
            <person name="Ivanova A."/>
            <person name="Philippov D.A."/>
            <person name="Hakobyan A."/>
            <person name="Rijpstra I.C."/>
            <person name="Sinninghe Damste J.S."/>
            <person name="Liesack W."/>
            <person name="Dedysh S.N."/>
        </authorList>
    </citation>
    <scope>NUCLEOTIDE SEQUENCE [LARGE SCALE GENOMIC DNA]</scope>
    <source>
        <strain evidence="3">PX52</strain>
    </source>
</reference>
<evidence type="ECO:0000313" key="3">
    <source>
        <dbReference type="Proteomes" id="UP000324974"/>
    </source>
</evidence>
<evidence type="ECO:0000313" key="2">
    <source>
        <dbReference type="EMBL" id="QEL19638.1"/>
    </source>
</evidence>
<dbReference type="EMBL" id="CP042425">
    <property type="protein sequence ID" value="QEL19638.1"/>
    <property type="molecule type" value="Genomic_DNA"/>
</dbReference>
<keyword evidence="3" id="KW-1185">Reference proteome</keyword>